<dbReference type="NCBIfam" id="TIGR04178">
    <property type="entry name" value="exo_archaeo"/>
    <property type="match status" value="1"/>
</dbReference>
<sequence>MDITNIKNKLGNFKKVIAFWPVLIGLGVVIGSTLYDVNQSVWQTSQNAHGPIVLLICIWYFLFKISILIDGEDFKAVPSPVIGYIVLLFGLFLYIVSRSQDFYTFEVLSLVFILSGVTFIFLGGEIHKNLWFGFFFMLFMIPLPISIVDAITLPLKIAVSWAAQNLLYQFNYPIARNGVILSIGQYQLMVADACSGLNSLFTLEAMGLLYMNVKRYESVTRNILLGLMIMPISFVANVLRVTLLILITYYFGEMAGQGFLHEFSSMVLFLSALIFIMMVDGFLEQFQFIKKISS</sequence>
<accession>A0A975MMG1</accession>
<evidence type="ECO:0000256" key="1">
    <source>
        <dbReference type="ARBA" id="ARBA00004651"/>
    </source>
</evidence>
<dbReference type="AlphaFoldDB" id="A0A975MMG1"/>
<feature type="transmembrane region" description="Helical" evidence="8">
    <location>
        <begin position="16"/>
        <end position="35"/>
    </location>
</feature>
<dbReference type="GO" id="GO:0006508">
    <property type="term" value="P:proteolysis"/>
    <property type="evidence" value="ECO:0007669"/>
    <property type="project" value="UniProtKB-KW"/>
</dbReference>
<feature type="transmembrane region" description="Helical" evidence="8">
    <location>
        <begin position="263"/>
        <end position="283"/>
    </location>
</feature>
<evidence type="ECO:0000256" key="7">
    <source>
        <dbReference type="ARBA" id="ARBA00023136"/>
    </source>
</evidence>
<evidence type="ECO:0000256" key="8">
    <source>
        <dbReference type="SAM" id="Phobius"/>
    </source>
</evidence>
<dbReference type="InterPro" id="IPR019127">
    <property type="entry name" value="Exosortase"/>
</dbReference>
<reference evidence="9" key="1">
    <citation type="submission" date="2021-04" db="EMBL/GenBank/DDBJ databases">
        <title>Draft genome sequence data of methanotrophic Methylovulum sp. strain S1L and Methylomonas sp. strain S2AM isolated from boreal lake water columns.</title>
        <authorList>
            <person name="Rissanen A.J."/>
            <person name="Mangayil R."/>
            <person name="Svenning M.M."/>
            <person name="Khanongnuch R."/>
        </authorList>
    </citation>
    <scope>NUCLEOTIDE SEQUENCE</scope>
    <source>
        <strain evidence="9">S2AM</strain>
    </source>
</reference>
<protein>
    <submittedName>
        <fullName evidence="9">Exosortase B</fullName>
    </submittedName>
</protein>
<dbReference type="InterPro" id="IPR013426">
    <property type="entry name" value="EpsH-like"/>
</dbReference>
<dbReference type="GO" id="GO:0008233">
    <property type="term" value="F:peptidase activity"/>
    <property type="evidence" value="ECO:0007669"/>
    <property type="project" value="UniProtKB-KW"/>
</dbReference>
<dbReference type="NCBIfam" id="TIGR03113">
    <property type="entry name" value="exosort_XrtB"/>
    <property type="match status" value="1"/>
</dbReference>
<keyword evidence="4 8" id="KW-0812">Transmembrane</keyword>
<gene>
    <name evidence="9" type="primary">xrtB</name>
    <name evidence="9" type="ORF">KEF85_11785</name>
</gene>
<dbReference type="KEGG" id="mpad:KEF85_11785"/>
<dbReference type="GO" id="GO:0005886">
    <property type="term" value="C:plasma membrane"/>
    <property type="evidence" value="ECO:0007669"/>
    <property type="project" value="UniProtKB-SubCell"/>
</dbReference>
<evidence type="ECO:0000313" key="9">
    <source>
        <dbReference type="EMBL" id="QWF70031.1"/>
    </source>
</evidence>
<dbReference type="InterPro" id="IPR017544">
    <property type="entry name" value="Exosortase-2"/>
</dbReference>
<feature type="transmembrane region" description="Helical" evidence="8">
    <location>
        <begin position="102"/>
        <end position="123"/>
    </location>
</feature>
<feature type="transmembrane region" description="Helical" evidence="8">
    <location>
        <begin position="47"/>
        <end position="69"/>
    </location>
</feature>
<keyword evidence="6 8" id="KW-1133">Transmembrane helix</keyword>
<keyword evidence="2" id="KW-1003">Cell membrane</keyword>
<evidence type="ECO:0000256" key="4">
    <source>
        <dbReference type="ARBA" id="ARBA00022692"/>
    </source>
</evidence>
<proteinExistence type="predicted"/>
<dbReference type="NCBIfam" id="TIGR02602">
    <property type="entry name" value="8TM_EpsH"/>
    <property type="match status" value="1"/>
</dbReference>
<keyword evidence="5" id="KW-0378">Hydrolase</keyword>
<dbReference type="Proteomes" id="UP000676649">
    <property type="component" value="Chromosome"/>
</dbReference>
<feature type="transmembrane region" description="Helical" evidence="8">
    <location>
        <begin position="223"/>
        <end position="251"/>
    </location>
</feature>
<keyword evidence="10" id="KW-1185">Reference proteome</keyword>
<keyword evidence="3" id="KW-0645">Protease</keyword>
<evidence type="ECO:0000256" key="6">
    <source>
        <dbReference type="ARBA" id="ARBA00022989"/>
    </source>
</evidence>
<evidence type="ECO:0000256" key="5">
    <source>
        <dbReference type="ARBA" id="ARBA00022801"/>
    </source>
</evidence>
<name>A0A975MMG1_9GAMM</name>
<feature type="transmembrane region" description="Helical" evidence="8">
    <location>
        <begin position="130"/>
        <end position="151"/>
    </location>
</feature>
<keyword evidence="7 8" id="KW-0472">Membrane</keyword>
<dbReference type="EMBL" id="CP073754">
    <property type="protein sequence ID" value="QWF70031.1"/>
    <property type="molecule type" value="Genomic_DNA"/>
</dbReference>
<organism evidence="9 10">
    <name type="scientific">Methylomonas paludis</name>
    <dbReference type="NCBI Taxonomy" id="1173101"/>
    <lineage>
        <taxon>Bacteria</taxon>
        <taxon>Pseudomonadati</taxon>
        <taxon>Pseudomonadota</taxon>
        <taxon>Gammaproteobacteria</taxon>
        <taxon>Methylococcales</taxon>
        <taxon>Methylococcaceae</taxon>
        <taxon>Methylomonas</taxon>
    </lineage>
</organism>
<comment type="subcellular location">
    <subcellularLocation>
        <location evidence="1">Cell membrane</location>
        <topology evidence="1">Multi-pass membrane protein</topology>
    </subcellularLocation>
</comment>
<feature type="transmembrane region" description="Helical" evidence="8">
    <location>
        <begin position="76"/>
        <end position="96"/>
    </location>
</feature>
<dbReference type="Pfam" id="PF09721">
    <property type="entry name" value="Exosortase_EpsH"/>
    <property type="match status" value="1"/>
</dbReference>
<dbReference type="InterPro" id="IPR026392">
    <property type="entry name" value="Exo/Archaeosortase_dom"/>
</dbReference>
<feature type="transmembrane region" description="Helical" evidence="8">
    <location>
        <begin position="186"/>
        <end position="211"/>
    </location>
</feature>
<evidence type="ECO:0000256" key="3">
    <source>
        <dbReference type="ARBA" id="ARBA00022670"/>
    </source>
</evidence>
<evidence type="ECO:0000313" key="10">
    <source>
        <dbReference type="Proteomes" id="UP000676649"/>
    </source>
</evidence>
<evidence type="ECO:0000256" key="2">
    <source>
        <dbReference type="ARBA" id="ARBA00022475"/>
    </source>
</evidence>
<dbReference type="RefSeq" id="WP_215580806.1">
    <property type="nucleotide sequence ID" value="NZ_CP073754.1"/>
</dbReference>